<reference evidence="2 3" key="1">
    <citation type="journal article" date="2016" name="Genome Biol. Evol.">
        <title>Gene Family Evolution Reflects Adaptation to Soil Environmental Stressors in the Genome of the Collembolan Orchesella cincta.</title>
        <authorList>
            <person name="Faddeeva-Vakhrusheva A."/>
            <person name="Derks M.F."/>
            <person name="Anvar S.Y."/>
            <person name="Agamennone V."/>
            <person name="Suring W."/>
            <person name="Smit S."/>
            <person name="van Straalen N.M."/>
            <person name="Roelofs D."/>
        </authorList>
    </citation>
    <scope>NUCLEOTIDE SEQUENCE [LARGE SCALE GENOMIC DNA]</scope>
    <source>
        <tissue evidence="2">Mixed pool</tissue>
    </source>
</reference>
<feature type="compositionally biased region" description="Basic residues" evidence="1">
    <location>
        <begin position="13"/>
        <end position="22"/>
    </location>
</feature>
<feature type="non-terminal residue" evidence="2">
    <location>
        <position position="333"/>
    </location>
</feature>
<accession>A0A1D2MN82</accession>
<dbReference type="EMBL" id="LJIJ01000803">
    <property type="protein sequence ID" value="ODM94453.1"/>
    <property type="molecule type" value="Genomic_DNA"/>
</dbReference>
<gene>
    <name evidence="2" type="ORF">Ocin01_12240</name>
</gene>
<evidence type="ECO:0000256" key="1">
    <source>
        <dbReference type="SAM" id="MobiDB-lite"/>
    </source>
</evidence>
<feature type="region of interest" description="Disordered" evidence="1">
    <location>
        <begin position="295"/>
        <end position="333"/>
    </location>
</feature>
<name>A0A1D2MN82_ORCCI</name>
<sequence length="333" mass="36432">DIDPGFNIGNRPRPGRRPRPHFPRPGGHGHYTPSQILRGRSDDLNAFVSLTGGGDNMWDVTRKKPSGSPPTEPGASQDNTVPDDSFLLPQGGDIDPGFSRPSFGYRPQPPWSWIYGVINPSRPINPILRRGSDIFAPEDASDTPLPWSWIIPAVGEEYFIMTVTTTGAVSPAISDENSEGVPGSSPAPTEYGQSYTYYSAFPRPRNAVPGWQTRNVSNILPSGPEFDPARASQRRSAYHQNWPWLARQTGSQISSLTNQTATTTNNQTRFQHSIGVGLQSLSHQKRAPLSAFGTAELRHLPTNSSSRLSDGKSTRVPVLHNGANQHFHPTSRP</sequence>
<dbReference type="Proteomes" id="UP000094527">
    <property type="component" value="Unassembled WGS sequence"/>
</dbReference>
<comment type="caution">
    <text evidence="2">The sequence shown here is derived from an EMBL/GenBank/DDBJ whole genome shotgun (WGS) entry which is preliminary data.</text>
</comment>
<proteinExistence type="predicted"/>
<keyword evidence="3" id="KW-1185">Reference proteome</keyword>
<protein>
    <submittedName>
        <fullName evidence="2">Uncharacterized protein</fullName>
    </submittedName>
</protein>
<dbReference type="AlphaFoldDB" id="A0A1D2MN82"/>
<feature type="region of interest" description="Disordered" evidence="1">
    <location>
        <begin position="1"/>
        <end position="102"/>
    </location>
</feature>
<feature type="compositionally biased region" description="Low complexity" evidence="1">
    <location>
        <begin position="1"/>
        <end position="12"/>
    </location>
</feature>
<feature type="non-terminal residue" evidence="2">
    <location>
        <position position="1"/>
    </location>
</feature>
<evidence type="ECO:0000313" key="3">
    <source>
        <dbReference type="Proteomes" id="UP000094527"/>
    </source>
</evidence>
<feature type="compositionally biased region" description="Polar residues" evidence="1">
    <location>
        <begin position="322"/>
        <end position="333"/>
    </location>
</feature>
<organism evidence="2 3">
    <name type="scientific">Orchesella cincta</name>
    <name type="common">Springtail</name>
    <name type="synonym">Podura cincta</name>
    <dbReference type="NCBI Taxonomy" id="48709"/>
    <lineage>
        <taxon>Eukaryota</taxon>
        <taxon>Metazoa</taxon>
        <taxon>Ecdysozoa</taxon>
        <taxon>Arthropoda</taxon>
        <taxon>Hexapoda</taxon>
        <taxon>Collembola</taxon>
        <taxon>Entomobryomorpha</taxon>
        <taxon>Entomobryoidea</taxon>
        <taxon>Orchesellidae</taxon>
        <taxon>Orchesellinae</taxon>
        <taxon>Orchesella</taxon>
    </lineage>
</organism>
<evidence type="ECO:0000313" key="2">
    <source>
        <dbReference type="EMBL" id="ODM94453.1"/>
    </source>
</evidence>